<feature type="region of interest" description="Disordered" evidence="1">
    <location>
        <begin position="534"/>
        <end position="583"/>
    </location>
</feature>
<sequence length="583" mass="67031">MKNLKYLRESLIPSIGTVEMCLEMWTAIDELFEMGLINESQMCELFSETTTISILRSLTNDISKPSSKKSPRILTQSQDFHDIARSFFRLLPHYITRLHLPKELFLPFVTNCDQFIVARCFECMLLIHRPSRLFESPLIHFLEENDERTTHIHLTEAALLIAKEIAEQSRIGRPQREETDCFVWCVAYAFHTTNIYSNPGHNYSQMSLSLLRQTFMKWMVEEEDFERTAEWQSTALNTLGKVFFSPLSSPFPNSLVNMYWLVQAMSVLFPPHVEGCLFSFDFGRLIQSRSLSVQFETLRFLWNLVKGPKEIVLALLDTDIMTAFAAAVPFTTLCTSSVVRTDWLADVLKILLDPATDMYSLPLNTPNSELRRTLSEKVYRNVISPLLFHLQHVVVVRSDLLPQLSLLATGSWELLNAITFIGVPSRVVSMLGEMGRINVFLERKIIQAIRERAPGSVGEERRRIKEWWVRLNQEGIGDILETLGRDCSQLRTLNGYTHQGIAAPPRAVAEFQRFMVETRMESHEEGSKSLKADVQKKNDLMKRKNEKGVTEKKYTRQLPASGAYVMEVKKKTESGKEEDKKED</sequence>
<comment type="caution">
    <text evidence="2">The sequence shown here is derived from an EMBL/GenBank/DDBJ whole genome shotgun (WGS) entry which is preliminary data.</text>
</comment>
<evidence type="ECO:0000256" key="1">
    <source>
        <dbReference type="SAM" id="MobiDB-lite"/>
    </source>
</evidence>
<dbReference type="EMBL" id="JARBJD010000099">
    <property type="protein sequence ID" value="KAK2952785.1"/>
    <property type="molecule type" value="Genomic_DNA"/>
</dbReference>
<protein>
    <submittedName>
        <fullName evidence="2">Uncharacterized protein</fullName>
    </submittedName>
</protein>
<feature type="compositionally biased region" description="Basic and acidic residues" evidence="1">
    <location>
        <begin position="567"/>
        <end position="583"/>
    </location>
</feature>
<reference evidence="2 3" key="1">
    <citation type="journal article" date="2022" name="bioRxiv">
        <title>Genomics of Preaxostyla Flagellates Illuminates Evolutionary Transitions and the Path Towards Mitochondrial Loss.</title>
        <authorList>
            <person name="Novak L.V.F."/>
            <person name="Treitli S.C."/>
            <person name="Pyrih J."/>
            <person name="Halakuc P."/>
            <person name="Pipaliya S.V."/>
            <person name="Vacek V."/>
            <person name="Brzon O."/>
            <person name="Soukal P."/>
            <person name="Eme L."/>
            <person name="Dacks J.B."/>
            <person name="Karnkowska A."/>
            <person name="Elias M."/>
            <person name="Hampl V."/>
        </authorList>
    </citation>
    <scope>NUCLEOTIDE SEQUENCE [LARGE SCALE GENOMIC DNA]</scope>
    <source>
        <strain evidence="2">NAU3</strain>
        <tissue evidence="2">Gut</tissue>
    </source>
</reference>
<dbReference type="Proteomes" id="UP001281761">
    <property type="component" value="Unassembled WGS sequence"/>
</dbReference>
<name>A0ABQ9XNJ5_9EUKA</name>
<proteinExistence type="predicted"/>
<organism evidence="2 3">
    <name type="scientific">Blattamonas nauphoetae</name>
    <dbReference type="NCBI Taxonomy" id="2049346"/>
    <lineage>
        <taxon>Eukaryota</taxon>
        <taxon>Metamonada</taxon>
        <taxon>Preaxostyla</taxon>
        <taxon>Oxymonadida</taxon>
        <taxon>Blattamonas</taxon>
    </lineage>
</organism>
<evidence type="ECO:0000313" key="2">
    <source>
        <dbReference type="EMBL" id="KAK2952785.1"/>
    </source>
</evidence>
<evidence type="ECO:0000313" key="3">
    <source>
        <dbReference type="Proteomes" id="UP001281761"/>
    </source>
</evidence>
<keyword evidence="3" id="KW-1185">Reference proteome</keyword>
<gene>
    <name evidence="2" type="ORF">BLNAU_12253</name>
</gene>
<accession>A0ABQ9XNJ5</accession>
<feature type="compositionally biased region" description="Basic and acidic residues" evidence="1">
    <location>
        <begin position="534"/>
        <end position="554"/>
    </location>
</feature>